<evidence type="ECO:0000313" key="4">
    <source>
        <dbReference type="Proteomes" id="UP000076842"/>
    </source>
</evidence>
<sequence length="518" mass="56256">MRHFVELEIVKRHLRGKDNRERAPFLMHANRYFQIYLPTSHFEFVPTERYTAHTEKNELAVRSTAPFETGKIISGLCGVLVALTNEENEELRGGQDFSIVVNVHTKRFFILLGPARFVNHDCNPNVKMKRDGKSLTFEVIRPIKTGDEILSSYGENYFGEENCECLCETCEKAGAGMFAAKEDASDVEGERRSSTAVPARASSEATPEMPEFEERKTRRGTVFWRAPPMEDDEEDEDEEDDEEAVEAEHEDEDDVDMNEAPLAPEPVSAPAVVAATAPPPDAPEDPDAEGEHRPSSSREVSASLIDASSIASSIERPLSAPEFALVPPDDTGSVTTVPLLTPEATPTHETAQPRLSPDDVLDTSTPLLSVVTLESGILSPASLALSDDKPVPAESAATLLTPPPTSSEGTPPSETLGPDSVGELAIGFAVLDDDDMECPYSPLSSALSSALSEVPSDFDIEEAMNDIMGNLSRPSSPVATIEEVYIRPETPPGDNCAALRCGVLFTEKVQPVGKWCSR</sequence>
<dbReference type="PANTHER" id="PTHR12977">
    <property type="entry name" value="SUPPRESSOR OF VARIEGATION 4-20-RELATED"/>
    <property type="match status" value="1"/>
</dbReference>
<dbReference type="OrthoDB" id="6627536at2759"/>
<dbReference type="GO" id="GO:0042799">
    <property type="term" value="F:histone H4K20 methyltransferase activity"/>
    <property type="evidence" value="ECO:0007669"/>
    <property type="project" value="TreeGrafter"/>
</dbReference>
<dbReference type="InterPro" id="IPR001214">
    <property type="entry name" value="SET_dom"/>
</dbReference>
<dbReference type="InParanoid" id="A0A165F4Z8"/>
<dbReference type="EMBL" id="KV423981">
    <property type="protein sequence ID" value="KZT56195.1"/>
    <property type="molecule type" value="Genomic_DNA"/>
</dbReference>
<feature type="region of interest" description="Disordered" evidence="1">
    <location>
        <begin position="182"/>
        <end position="304"/>
    </location>
</feature>
<proteinExistence type="predicted"/>
<dbReference type="GO" id="GO:0005634">
    <property type="term" value="C:nucleus"/>
    <property type="evidence" value="ECO:0007669"/>
    <property type="project" value="TreeGrafter"/>
</dbReference>
<dbReference type="AlphaFoldDB" id="A0A165F4Z8"/>
<organism evidence="3 4">
    <name type="scientific">Calocera cornea HHB12733</name>
    <dbReference type="NCBI Taxonomy" id="1353952"/>
    <lineage>
        <taxon>Eukaryota</taxon>
        <taxon>Fungi</taxon>
        <taxon>Dikarya</taxon>
        <taxon>Basidiomycota</taxon>
        <taxon>Agaricomycotina</taxon>
        <taxon>Dacrymycetes</taxon>
        <taxon>Dacrymycetales</taxon>
        <taxon>Dacrymycetaceae</taxon>
        <taxon>Calocera</taxon>
    </lineage>
</organism>
<feature type="domain" description="SET" evidence="2">
    <location>
        <begin position="57"/>
        <end position="154"/>
    </location>
</feature>
<feature type="compositionally biased region" description="Basic and acidic residues" evidence="1">
    <location>
        <begin position="182"/>
        <end position="193"/>
    </location>
</feature>
<evidence type="ECO:0000259" key="2">
    <source>
        <dbReference type="PROSITE" id="PS50280"/>
    </source>
</evidence>
<name>A0A165F4Z8_9BASI</name>
<accession>A0A165F4Z8</accession>
<dbReference type="PANTHER" id="PTHR12977:SF4">
    <property type="entry name" value="HISTONE-LYSINE N-METHYLTRANSFERASE KMT5B"/>
    <property type="match status" value="1"/>
</dbReference>
<evidence type="ECO:0000256" key="1">
    <source>
        <dbReference type="SAM" id="MobiDB-lite"/>
    </source>
</evidence>
<dbReference type="CDD" id="cd10524">
    <property type="entry name" value="SET_Suv4-20-like"/>
    <property type="match status" value="1"/>
</dbReference>
<feature type="compositionally biased region" description="Low complexity" evidence="1">
    <location>
        <begin position="392"/>
        <end position="416"/>
    </location>
</feature>
<dbReference type="Proteomes" id="UP000076842">
    <property type="component" value="Unassembled WGS sequence"/>
</dbReference>
<feature type="region of interest" description="Disordered" evidence="1">
    <location>
        <begin position="321"/>
        <end position="360"/>
    </location>
</feature>
<evidence type="ECO:0000313" key="3">
    <source>
        <dbReference type="EMBL" id="KZT56195.1"/>
    </source>
</evidence>
<feature type="region of interest" description="Disordered" evidence="1">
    <location>
        <begin position="384"/>
        <end position="420"/>
    </location>
</feature>
<feature type="compositionally biased region" description="Acidic residues" evidence="1">
    <location>
        <begin position="229"/>
        <end position="257"/>
    </location>
</feature>
<dbReference type="PROSITE" id="PS50280">
    <property type="entry name" value="SET"/>
    <property type="match status" value="1"/>
</dbReference>
<dbReference type="InterPro" id="IPR046341">
    <property type="entry name" value="SET_dom_sf"/>
</dbReference>
<dbReference type="InterPro" id="IPR039977">
    <property type="entry name" value="Suv4-20/Set9"/>
</dbReference>
<reference evidence="3 4" key="1">
    <citation type="journal article" date="2016" name="Mol. Biol. Evol.">
        <title>Comparative Genomics of Early-Diverging Mushroom-Forming Fungi Provides Insights into the Origins of Lignocellulose Decay Capabilities.</title>
        <authorList>
            <person name="Nagy L.G."/>
            <person name="Riley R."/>
            <person name="Tritt A."/>
            <person name="Adam C."/>
            <person name="Daum C."/>
            <person name="Floudas D."/>
            <person name="Sun H."/>
            <person name="Yadav J.S."/>
            <person name="Pangilinan J."/>
            <person name="Larsson K.H."/>
            <person name="Matsuura K."/>
            <person name="Barry K."/>
            <person name="Labutti K."/>
            <person name="Kuo R."/>
            <person name="Ohm R.A."/>
            <person name="Bhattacharya S.S."/>
            <person name="Shirouzu T."/>
            <person name="Yoshinaga Y."/>
            <person name="Martin F.M."/>
            <person name="Grigoriev I.V."/>
            <person name="Hibbett D.S."/>
        </authorList>
    </citation>
    <scope>NUCLEOTIDE SEQUENCE [LARGE SCALE GENOMIC DNA]</scope>
    <source>
        <strain evidence="3 4">HHB12733</strain>
    </source>
</reference>
<dbReference type="SUPFAM" id="SSF82199">
    <property type="entry name" value="SET domain"/>
    <property type="match status" value="1"/>
</dbReference>
<dbReference type="STRING" id="1353952.A0A165F4Z8"/>
<dbReference type="SMART" id="SM00317">
    <property type="entry name" value="SET"/>
    <property type="match status" value="1"/>
</dbReference>
<feature type="compositionally biased region" description="Low complexity" evidence="1">
    <location>
        <begin position="259"/>
        <end position="276"/>
    </location>
</feature>
<protein>
    <recommendedName>
        <fullName evidence="2">SET domain-containing protein</fullName>
    </recommendedName>
</protein>
<dbReference type="Pfam" id="PF00856">
    <property type="entry name" value="SET"/>
    <property type="match status" value="1"/>
</dbReference>
<dbReference type="Gene3D" id="2.170.270.10">
    <property type="entry name" value="SET domain"/>
    <property type="match status" value="1"/>
</dbReference>
<gene>
    <name evidence="3" type="ORF">CALCODRAFT_322500</name>
</gene>
<keyword evidence="4" id="KW-1185">Reference proteome</keyword>